<dbReference type="AlphaFoldDB" id="A0A0C1MSU0"/>
<feature type="coiled-coil region" evidence="1">
    <location>
        <begin position="117"/>
        <end position="189"/>
    </location>
</feature>
<evidence type="ECO:0000256" key="2">
    <source>
        <dbReference type="SAM" id="MobiDB-lite"/>
    </source>
</evidence>
<protein>
    <submittedName>
        <fullName evidence="3">Uncharacterized protein</fullName>
    </submittedName>
</protein>
<feature type="compositionally biased region" description="Basic and acidic residues" evidence="2">
    <location>
        <begin position="378"/>
        <end position="393"/>
    </location>
</feature>
<sequence>MRNEPSKQIVAKFRIDHKDREFKLALKGRGTSVLGSAQGDHVTAYGLIERGIKRAVEGIIINDNDAMTVDPRPQRSRLYDFLSAISILDGNDRNELYSQVTPFLQSYNSQRFKLTEIRKMEQDLKSEGNNLNSMEAQLAELEGIVQKNPKNSKLKNIQTELSNQLVKQIESYSLRLNRFEEDKDRKLQRNYYLICTTLSDIAEVILTFYNHIPKTTFLRIPGYAPEGNEGTRVQNALNNLSKIEKDLEEYSPNHSLTQHGVGLVADNLWQLFHYPKIKGSGALLEHAEATRKLSRRAIARTNDLDDLILVASRHLHIAFAAFPLIGSCGERELVAKQFTTTLTDSWKINKNISIKLSNKVTNELKDLSNKMSSNHYTSTREHNDHCSSAEGKRSAPNSRKK</sequence>
<keyword evidence="4" id="KW-1185">Reference proteome</keyword>
<evidence type="ECO:0000313" key="4">
    <source>
        <dbReference type="Proteomes" id="UP000031258"/>
    </source>
</evidence>
<evidence type="ECO:0000313" key="3">
    <source>
        <dbReference type="EMBL" id="KIE05142.1"/>
    </source>
</evidence>
<gene>
    <name evidence="3" type="ORF">NF27_EY02380</name>
</gene>
<dbReference type="EMBL" id="JSWE01000124">
    <property type="protein sequence ID" value="KIE05142.1"/>
    <property type="molecule type" value="Genomic_DNA"/>
</dbReference>
<dbReference type="InterPro" id="IPR027267">
    <property type="entry name" value="AH/BAR_dom_sf"/>
</dbReference>
<keyword evidence="1" id="KW-0175">Coiled coil</keyword>
<proteinExistence type="predicted"/>
<evidence type="ECO:0000256" key="1">
    <source>
        <dbReference type="SAM" id="Coils"/>
    </source>
</evidence>
<organism evidence="3 4">
    <name type="scientific">Candidatus Jidaibacter acanthamoebae</name>
    <dbReference type="NCBI Taxonomy" id="86105"/>
    <lineage>
        <taxon>Bacteria</taxon>
        <taxon>Pseudomonadati</taxon>
        <taxon>Pseudomonadota</taxon>
        <taxon>Alphaproteobacteria</taxon>
        <taxon>Rickettsiales</taxon>
        <taxon>Candidatus Midichloriaceae</taxon>
        <taxon>Candidatus Jidaibacter</taxon>
    </lineage>
</organism>
<dbReference type="RefSeq" id="WP_039457305.1">
    <property type="nucleotide sequence ID" value="NZ_JSWE01000124.1"/>
</dbReference>
<comment type="caution">
    <text evidence="3">The sequence shown here is derived from an EMBL/GenBank/DDBJ whole genome shotgun (WGS) entry which is preliminary data.</text>
</comment>
<feature type="region of interest" description="Disordered" evidence="2">
    <location>
        <begin position="373"/>
        <end position="401"/>
    </location>
</feature>
<dbReference type="Proteomes" id="UP000031258">
    <property type="component" value="Unassembled WGS sequence"/>
</dbReference>
<accession>A0A0C1MSU0</accession>
<reference evidence="3 4" key="1">
    <citation type="submission" date="2014-11" db="EMBL/GenBank/DDBJ databases">
        <title>A Rickettsiales Symbiont of Amoebae With Ancient Features.</title>
        <authorList>
            <person name="Schulz F."/>
            <person name="Martijn J."/>
            <person name="Wascher F."/>
            <person name="Kostanjsek R."/>
            <person name="Ettema T.J."/>
            <person name="Horn M."/>
        </authorList>
    </citation>
    <scope>NUCLEOTIDE SEQUENCE [LARGE SCALE GENOMIC DNA]</scope>
    <source>
        <strain evidence="3 4">UWC36</strain>
    </source>
</reference>
<dbReference type="Gene3D" id="1.20.1270.60">
    <property type="entry name" value="Arfaptin homology (AH) domain/BAR domain"/>
    <property type="match status" value="1"/>
</dbReference>
<name>A0A0C1MSU0_9RICK</name>